<evidence type="ECO:0000313" key="2">
    <source>
        <dbReference type="EMBL" id="NKX88717.1"/>
    </source>
</evidence>
<sequence>MTNEHAKAQMEDILETVQQQLRAIGQVQQDRAKLVASATVRKRVTVTVNADYKVIETKFASDIDDLTYTEIAKAVTEAAQQAAAEVARKTRELMAPVQTERARLPKLTELVEGIGDFTIPQPVEASLEPPNSPERERLSSNEEDGSRDPSRTATDAGW</sequence>
<feature type="region of interest" description="Disordered" evidence="1">
    <location>
        <begin position="118"/>
        <end position="158"/>
    </location>
</feature>
<keyword evidence="3" id="KW-1185">Reference proteome</keyword>
<dbReference type="Pfam" id="PF02575">
    <property type="entry name" value="YbaB_DNA_bd"/>
    <property type="match status" value="1"/>
</dbReference>
<name>A0A846W7Z8_9NOCA</name>
<evidence type="ECO:0000313" key="3">
    <source>
        <dbReference type="Proteomes" id="UP000572007"/>
    </source>
</evidence>
<keyword evidence="2" id="KW-0238">DNA-binding</keyword>
<dbReference type="InterPro" id="IPR004401">
    <property type="entry name" value="YbaB/EbfC"/>
</dbReference>
<evidence type="ECO:0000256" key="1">
    <source>
        <dbReference type="SAM" id="MobiDB-lite"/>
    </source>
</evidence>
<dbReference type="Gene3D" id="3.30.1310.10">
    <property type="entry name" value="Nucleoid-associated protein YbaB-like domain"/>
    <property type="match status" value="1"/>
</dbReference>
<dbReference type="AlphaFoldDB" id="A0A846W7Z8"/>
<proteinExistence type="predicted"/>
<reference evidence="2 3" key="1">
    <citation type="submission" date="2020-04" db="EMBL/GenBank/DDBJ databases">
        <title>MicrobeNet Type strains.</title>
        <authorList>
            <person name="Nicholson A.C."/>
        </authorList>
    </citation>
    <scope>NUCLEOTIDE SEQUENCE [LARGE SCALE GENOMIC DNA]</scope>
    <source>
        <strain evidence="2 3">DSM 44960</strain>
    </source>
</reference>
<dbReference type="EMBL" id="JAAXOM010000004">
    <property type="protein sequence ID" value="NKX88717.1"/>
    <property type="molecule type" value="Genomic_DNA"/>
</dbReference>
<comment type="caution">
    <text evidence="2">The sequence shown here is derived from an EMBL/GenBank/DDBJ whole genome shotgun (WGS) entry which is preliminary data.</text>
</comment>
<protein>
    <submittedName>
        <fullName evidence="2">YbaB/EbfC family DNA-binding protein</fullName>
    </submittedName>
</protein>
<dbReference type="GO" id="GO:0003677">
    <property type="term" value="F:DNA binding"/>
    <property type="evidence" value="ECO:0007669"/>
    <property type="project" value="UniProtKB-KW"/>
</dbReference>
<dbReference type="Proteomes" id="UP000572007">
    <property type="component" value="Unassembled WGS sequence"/>
</dbReference>
<accession>A0A846W7Z8</accession>
<dbReference type="InterPro" id="IPR036894">
    <property type="entry name" value="YbaB-like_sf"/>
</dbReference>
<feature type="compositionally biased region" description="Basic and acidic residues" evidence="1">
    <location>
        <begin position="133"/>
        <end position="150"/>
    </location>
</feature>
<dbReference type="RefSeq" id="WP_067641160.1">
    <property type="nucleotide sequence ID" value="NZ_JAAXOM010000004.1"/>
</dbReference>
<gene>
    <name evidence="2" type="ORF">HGA10_15540</name>
</gene>
<organism evidence="2 3">
    <name type="scientific">Nocardia coubleae</name>
    <dbReference type="NCBI Taxonomy" id="356147"/>
    <lineage>
        <taxon>Bacteria</taxon>
        <taxon>Bacillati</taxon>
        <taxon>Actinomycetota</taxon>
        <taxon>Actinomycetes</taxon>
        <taxon>Mycobacteriales</taxon>
        <taxon>Nocardiaceae</taxon>
        <taxon>Nocardia</taxon>
    </lineage>
</organism>
<dbReference type="SUPFAM" id="SSF82607">
    <property type="entry name" value="YbaB-like"/>
    <property type="match status" value="1"/>
</dbReference>